<comment type="pathway">
    <text evidence="3 10">Cofactor biosynthesis; tetrahydrofolate biosynthesis; 7,8-dihydrofolate from 2-amino-4-hydroxy-6-hydroxymethyl-7,8-dihydropteridine diphosphate and 4-aminobenzoate: step 1/2.</text>
</comment>
<evidence type="ECO:0000256" key="4">
    <source>
        <dbReference type="ARBA" id="ARBA00009503"/>
    </source>
</evidence>
<comment type="catalytic activity">
    <reaction evidence="1">
        <text>(7,8-dihydropterin-6-yl)methyl diphosphate + 4-aminobenzoate = 7,8-dihydropteroate + diphosphate</text>
        <dbReference type="Rhea" id="RHEA:19949"/>
        <dbReference type="ChEBI" id="CHEBI:17836"/>
        <dbReference type="ChEBI" id="CHEBI:17839"/>
        <dbReference type="ChEBI" id="CHEBI:33019"/>
        <dbReference type="ChEBI" id="CHEBI:72950"/>
        <dbReference type="EC" id="2.5.1.15"/>
    </reaction>
</comment>
<dbReference type="PROSITE" id="PS00792">
    <property type="entry name" value="DHPS_1"/>
    <property type="match status" value="1"/>
</dbReference>
<dbReference type="InterPro" id="IPR011005">
    <property type="entry name" value="Dihydropteroate_synth-like_sf"/>
</dbReference>
<keyword evidence="8 10" id="KW-0460">Magnesium</keyword>
<comment type="similarity">
    <text evidence="4 10">Belongs to the DHPS family.</text>
</comment>
<evidence type="ECO:0000256" key="9">
    <source>
        <dbReference type="ARBA" id="ARBA00022909"/>
    </source>
</evidence>
<evidence type="ECO:0000256" key="7">
    <source>
        <dbReference type="ARBA" id="ARBA00022723"/>
    </source>
</evidence>
<dbReference type="PROSITE" id="PS00793">
    <property type="entry name" value="DHPS_2"/>
    <property type="match status" value="1"/>
</dbReference>
<evidence type="ECO:0000256" key="6">
    <source>
        <dbReference type="ARBA" id="ARBA00022679"/>
    </source>
</evidence>
<reference evidence="12 13" key="2">
    <citation type="submission" date="2020-08" db="EMBL/GenBank/DDBJ databases">
        <authorList>
            <person name="Partida-Martinez L."/>
            <person name="Huntemann M."/>
            <person name="Clum A."/>
            <person name="Wang J."/>
            <person name="Palaniappan K."/>
            <person name="Ritter S."/>
            <person name="Chen I.-M."/>
            <person name="Stamatis D."/>
            <person name="Reddy T."/>
            <person name="O'Malley R."/>
            <person name="Daum C."/>
            <person name="Shapiro N."/>
            <person name="Ivanova N."/>
            <person name="Kyrpides N."/>
            <person name="Woyke T."/>
        </authorList>
    </citation>
    <scope>NUCLEOTIDE SEQUENCE [LARGE SCALE GENOMIC DNA]</scope>
    <source>
        <strain evidence="12 13">AS2.23</strain>
    </source>
</reference>
<dbReference type="GO" id="GO:0005829">
    <property type="term" value="C:cytosol"/>
    <property type="evidence" value="ECO:0007669"/>
    <property type="project" value="TreeGrafter"/>
</dbReference>
<proteinExistence type="inferred from homology"/>
<evidence type="ECO:0000259" key="11">
    <source>
        <dbReference type="PROSITE" id="PS50972"/>
    </source>
</evidence>
<dbReference type="PANTHER" id="PTHR20941:SF1">
    <property type="entry name" value="FOLIC ACID SYNTHESIS PROTEIN FOL1"/>
    <property type="match status" value="1"/>
</dbReference>
<dbReference type="EMBL" id="JACHVY010000001">
    <property type="protein sequence ID" value="MBB2900820.1"/>
    <property type="molecule type" value="Genomic_DNA"/>
</dbReference>
<dbReference type="GO" id="GO:0046654">
    <property type="term" value="P:tetrahydrofolate biosynthetic process"/>
    <property type="evidence" value="ECO:0007669"/>
    <property type="project" value="UniProtKB-UniPathway"/>
</dbReference>
<dbReference type="GO" id="GO:0046656">
    <property type="term" value="P:folic acid biosynthetic process"/>
    <property type="evidence" value="ECO:0007669"/>
    <property type="project" value="UniProtKB-KW"/>
</dbReference>
<feature type="domain" description="Pterin-binding" evidence="11">
    <location>
        <begin position="15"/>
        <end position="271"/>
    </location>
</feature>
<dbReference type="InterPro" id="IPR006390">
    <property type="entry name" value="DHP_synth_dom"/>
</dbReference>
<gene>
    <name evidence="12" type="ORF">FHR75_001608</name>
</gene>
<evidence type="ECO:0000256" key="3">
    <source>
        <dbReference type="ARBA" id="ARBA00004763"/>
    </source>
</evidence>
<organism evidence="12 13">
    <name type="scientific">Kineococcus radiotolerans</name>
    <dbReference type="NCBI Taxonomy" id="131568"/>
    <lineage>
        <taxon>Bacteria</taxon>
        <taxon>Bacillati</taxon>
        <taxon>Actinomycetota</taxon>
        <taxon>Actinomycetes</taxon>
        <taxon>Kineosporiales</taxon>
        <taxon>Kineosporiaceae</taxon>
        <taxon>Kineococcus</taxon>
    </lineage>
</organism>
<dbReference type="Proteomes" id="UP000533269">
    <property type="component" value="Unassembled WGS sequence"/>
</dbReference>
<dbReference type="AlphaFoldDB" id="A0A7W4TL26"/>
<accession>A0A7W4TL26</accession>
<dbReference type="PANTHER" id="PTHR20941">
    <property type="entry name" value="FOLATE SYNTHESIS PROTEINS"/>
    <property type="match status" value="1"/>
</dbReference>
<dbReference type="InterPro" id="IPR000489">
    <property type="entry name" value="Pterin-binding_dom"/>
</dbReference>
<evidence type="ECO:0000313" key="12">
    <source>
        <dbReference type="EMBL" id="MBB2900820.1"/>
    </source>
</evidence>
<comment type="function">
    <text evidence="10">Catalyzes the condensation of para-aminobenzoate (pABA) with 6-hydroxymethyl-7,8-dihydropterin diphosphate (DHPt-PP) to form 7,8-dihydropteroate (H2Pte), the immediate precursor of folate derivatives.</text>
</comment>
<evidence type="ECO:0000256" key="5">
    <source>
        <dbReference type="ARBA" id="ARBA00012458"/>
    </source>
</evidence>
<dbReference type="InterPro" id="IPR045031">
    <property type="entry name" value="DHP_synth-like"/>
</dbReference>
<reference evidence="12 13" key="1">
    <citation type="submission" date="2020-08" db="EMBL/GenBank/DDBJ databases">
        <title>The Agave Microbiome: Exploring the role of microbial communities in plant adaptations to desert environments.</title>
        <authorList>
            <person name="Partida-Martinez L.P."/>
        </authorList>
    </citation>
    <scope>NUCLEOTIDE SEQUENCE [LARGE SCALE GENOMIC DNA]</scope>
    <source>
        <strain evidence="12 13">AS2.23</strain>
    </source>
</reference>
<dbReference type="Gene3D" id="3.20.20.20">
    <property type="entry name" value="Dihydropteroate synthase-like"/>
    <property type="match status" value="1"/>
</dbReference>
<dbReference type="GO" id="GO:0046872">
    <property type="term" value="F:metal ion binding"/>
    <property type="evidence" value="ECO:0007669"/>
    <property type="project" value="UniProtKB-KW"/>
</dbReference>
<evidence type="ECO:0000256" key="8">
    <source>
        <dbReference type="ARBA" id="ARBA00022842"/>
    </source>
</evidence>
<dbReference type="Pfam" id="PF00809">
    <property type="entry name" value="Pterin_bind"/>
    <property type="match status" value="1"/>
</dbReference>
<keyword evidence="7 10" id="KW-0479">Metal-binding</keyword>
<comment type="cofactor">
    <cofactor evidence="2 10">
        <name>Mg(2+)</name>
        <dbReference type="ChEBI" id="CHEBI:18420"/>
    </cofactor>
</comment>
<protein>
    <recommendedName>
        <fullName evidence="5 10">Dihydropteroate synthase</fullName>
        <shortName evidence="10">DHPS</shortName>
        <ecNumber evidence="5 10">2.5.1.15</ecNumber>
    </recommendedName>
    <alternativeName>
        <fullName evidence="10">Dihydropteroate pyrophosphorylase</fullName>
    </alternativeName>
</protein>
<dbReference type="UniPathway" id="UPA00077">
    <property type="reaction ID" value="UER00156"/>
</dbReference>
<evidence type="ECO:0000256" key="2">
    <source>
        <dbReference type="ARBA" id="ARBA00001946"/>
    </source>
</evidence>
<evidence type="ECO:0000256" key="1">
    <source>
        <dbReference type="ARBA" id="ARBA00000012"/>
    </source>
</evidence>
<dbReference type="SUPFAM" id="SSF51717">
    <property type="entry name" value="Dihydropteroate synthetase-like"/>
    <property type="match status" value="1"/>
</dbReference>
<dbReference type="GO" id="GO:0004156">
    <property type="term" value="F:dihydropteroate synthase activity"/>
    <property type="evidence" value="ECO:0007669"/>
    <property type="project" value="UniProtKB-EC"/>
</dbReference>
<name>A0A7W4TL26_KINRA</name>
<dbReference type="PROSITE" id="PS50972">
    <property type="entry name" value="PTERIN_BINDING"/>
    <property type="match status" value="1"/>
</dbReference>
<sequence length="301" mass="30194">MSATPVDRLLAPGPTRVVGVLNVTPDSFSDGGHHVADPVARGVALHAAGADLVDVGGESTRPGAGRVDAGEELRRVLPVVEGLVAAGVPVSVDTMRAATARAVVRAGAVVVNDVSGGLADPAMAATVAGLDCLYVLSHWRGPSDVMNSLATYEHVVREVGAELSGRLSAVVAAGVARERIVLDPGLGFAKTAEHDWSLLGGLAELERLALPLLVGASRKRFLGSLLAGPDGTVPPPAERDAATAAVTALAAARGTWGVRVHDVPSSVAAVRVAGAWRRATPPAVAPAVAPEAPAGLAAASS</sequence>
<keyword evidence="6 10" id="KW-0808">Transferase</keyword>
<dbReference type="NCBIfam" id="TIGR01496">
    <property type="entry name" value="DHPS"/>
    <property type="match status" value="1"/>
</dbReference>
<keyword evidence="9 10" id="KW-0289">Folate biosynthesis</keyword>
<dbReference type="EC" id="2.5.1.15" evidence="5 10"/>
<evidence type="ECO:0000313" key="13">
    <source>
        <dbReference type="Proteomes" id="UP000533269"/>
    </source>
</evidence>
<dbReference type="CDD" id="cd00739">
    <property type="entry name" value="DHPS"/>
    <property type="match status" value="1"/>
</dbReference>
<evidence type="ECO:0000256" key="10">
    <source>
        <dbReference type="RuleBase" id="RU361205"/>
    </source>
</evidence>
<comment type="caution">
    <text evidence="12">The sequence shown here is derived from an EMBL/GenBank/DDBJ whole genome shotgun (WGS) entry which is preliminary data.</text>
</comment>